<dbReference type="EMBL" id="CP021023">
    <property type="protein sequence ID" value="ARN57699.1"/>
    <property type="molecule type" value="Genomic_DNA"/>
</dbReference>
<accession>A0A1W6LPJ0</accession>
<gene>
    <name evidence="1" type="ORF">STSP1_02120</name>
</gene>
<dbReference type="STRING" id="1941349.STSP1_02120"/>
<dbReference type="KEGG" id="pbp:STSP1_02120"/>
<dbReference type="NCBIfam" id="TIGR04256">
    <property type="entry name" value="GxxExxY"/>
    <property type="match status" value="1"/>
</dbReference>
<reference evidence="2" key="1">
    <citation type="submission" date="2017-04" db="EMBL/GenBank/DDBJ databases">
        <title>Comparative genomics and description of representatives of a novel lineage of planctomycetes thriving in anoxic sediments.</title>
        <authorList>
            <person name="Spring S."/>
            <person name="Bunk B."/>
            <person name="Sproer C."/>
        </authorList>
    </citation>
    <scope>NUCLEOTIDE SEQUENCE [LARGE SCALE GENOMIC DNA]</scope>
    <source>
        <strain evidence="2">ST-PulAB-D4</strain>
    </source>
</reference>
<sequence length="126" mass="14243">MSVLKHGELSEKVIRCAMNVHSVLGPGLLESAYNQCLCHELHINGISFEREKPLPVVYKDCRLDCGYRIDIMVEDKIIVELKSISELKEIHKAQLLSYMKLAGINKGLLLNFNVTHLRNGLESLVL</sequence>
<dbReference type="InterPro" id="IPR011604">
    <property type="entry name" value="PDDEXK-like_dom_sf"/>
</dbReference>
<evidence type="ECO:0000313" key="2">
    <source>
        <dbReference type="Proteomes" id="UP000193334"/>
    </source>
</evidence>
<keyword evidence="2" id="KW-1185">Reference proteome</keyword>
<dbReference type="Gene3D" id="3.90.320.10">
    <property type="match status" value="1"/>
</dbReference>
<dbReference type="InterPro" id="IPR026350">
    <property type="entry name" value="GxxExxY"/>
</dbReference>
<evidence type="ECO:0000313" key="1">
    <source>
        <dbReference type="EMBL" id="ARN57699.1"/>
    </source>
</evidence>
<proteinExistence type="predicted"/>
<dbReference type="Proteomes" id="UP000193334">
    <property type="component" value="Chromosome"/>
</dbReference>
<dbReference type="RefSeq" id="WP_085756326.1">
    <property type="nucleotide sequence ID" value="NZ_CP021023.1"/>
</dbReference>
<protein>
    <submittedName>
        <fullName evidence="1">GxxExxY protein</fullName>
    </submittedName>
</protein>
<dbReference type="Pfam" id="PF13366">
    <property type="entry name" value="PDDEXK_3"/>
    <property type="match status" value="1"/>
</dbReference>
<organism evidence="1 2">
    <name type="scientific">Sedimentisphaera salicampi</name>
    <dbReference type="NCBI Taxonomy" id="1941349"/>
    <lineage>
        <taxon>Bacteria</taxon>
        <taxon>Pseudomonadati</taxon>
        <taxon>Planctomycetota</taxon>
        <taxon>Phycisphaerae</taxon>
        <taxon>Sedimentisphaerales</taxon>
        <taxon>Sedimentisphaeraceae</taxon>
        <taxon>Sedimentisphaera</taxon>
    </lineage>
</organism>
<dbReference type="AlphaFoldDB" id="A0A1W6LPJ0"/>
<name>A0A1W6LPJ0_9BACT</name>